<sequence>MKVQKFGFQDQEDGTILEGEERSVGKCYVSTAAFGSVTYSPSTTLQRNSIVIKVGFLNILLRIASKGFQATVLETPSH</sequence>
<proteinExistence type="predicted"/>
<gene>
    <name evidence="1" type="ORF">J40TS1_26330</name>
</gene>
<keyword evidence="2" id="KW-1185">Reference proteome</keyword>
<organism evidence="1 2">
    <name type="scientific">Paenibacillus montaniterrae</name>
    <dbReference type="NCBI Taxonomy" id="429341"/>
    <lineage>
        <taxon>Bacteria</taxon>
        <taxon>Bacillati</taxon>
        <taxon>Bacillota</taxon>
        <taxon>Bacilli</taxon>
        <taxon>Bacillales</taxon>
        <taxon>Paenibacillaceae</taxon>
        <taxon>Paenibacillus</taxon>
    </lineage>
</organism>
<reference evidence="1" key="1">
    <citation type="submission" date="2021-03" db="EMBL/GenBank/DDBJ databases">
        <title>Antimicrobial resistance genes in bacteria isolated from Japanese honey, and their potential for conferring macrolide and lincosamide resistance in the American foulbrood pathogen Paenibacillus larvae.</title>
        <authorList>
            <person name="Okamoto M."/>
            <person name="Kumagai M."/>
            <person name="Kanamori H."/>
            <person name="Takamatsu D."/>
        </authorList>
    </citation>
    <scope>NUCLEOTIDE SEQUENCE</scope>
    <source>
        <strain evidence="1">J40TS1</strain>
    </source>
</reference>
<dbReference type="Proteomes" id="UP000683139">
    <property type="component" value="Unassembled WGS sequence"/>
</dbReference>
<comment type="caution">
    <text evidence="1">The sequence shown here is derived from an EMBL/GenBank/DDBJ whole genome shotgun (WGS) entry which is preliminary data.</text>
</comment>
<dbReference type="AlphaFoldDB" id="A0A919YTG0"/>
<evidence type="ECO:0000313" key="2">
    <source>
        <dbReference type="Proteomes" id="UP000683139"/>
    </source>
</evidence>
<dbReference type="EMBL" id="BOSE01000004">
    <property type="protein sequence ID" value="GIP16991.1"/>
    <property type="molecule type" value="Genomic_DNA"/>
</dbReference>
<protein>
    <submittedName>
        <fullName evidence="1">Uncharacterized protein</fullName>
    </submittedName>
</protein>
<accession>A0A919YTG0</accession>
<evidence type="ECO:0000313" key="1">
    <source>
        <dbReference type="EMBL" id="GIP16991.1"/>
    </source>
</evidence>
<name>A0A919YTG0_9BACL</name>